<evidence type="ECO:0000313" key="2">
    <source>
        <dbReference type="EMBL" id="KKQ92699.1"/>
    </source>
</evidence>
<feature type="transmembrane region" description="Helical" evidence="1">
    <location>
        <begin position="33"/>
        <end position="55"/>
    </location>
</feature>
<keyword evidence="1" id="KW-0472">Membrane</keyword>
<feature type="transmembrane region" description="Helical" evidence="1">
    <location>
        <begin position="7"/>
        <end position="27"/>
    </location>
</feature>
<organism evidence="2 3">
    <name type="scientific">Candidatus Woesebacteria bacterium GW2011_GWB1_39_10</name>
    <dbReference type="NCBI Taxonomy" id="1618572"/>
    <lineage>
        <taxon>Bacteria</taxon>
        <taxon>Candidatus Woeseibacteriota</taxon>
    </lineage>
</organism>
<dbReference type="Proteomes" id="UP000034774">
    <property type="component" value="Unassembled WGS sequence"/>
</dbReference>
<dbReference type="AlphaFoldDB" id="A0A0G0P3M3"/>
<sequence length="142" mass="16199">MFKSVHLKALFVWIVYSVITKASFLAGSIKTEVMSAFSLNVFLSVFFGILFLYFFSHEDFFKFAKEIENKNIKSERRWEHRFLHYGKLTSAILIGVATGPLIGALAARFLLVKFKYKYLTVSLSSALGSIFWLGVARGIIRI</sequence>
<accession>A0A0G0P3M3</accession>
<dbReference type="STRING" id="1618572.UT17_C0001G0078"/>
<proteinExistence type="predicted"/>
<protein>
    <submittedName>
        <fullName evidence="2">Uncharacterized protein</fullName>
    </submittedName>
</protein>
<evidence type="ECO:0000313" key="3">
    <source>
        <dbReference type="Proteomes" id="UP000034774"/>
    </source>
</evidence>
<dbReference type="EMBL" id="LBVU01000001">
    <property type="protein sequence ID" value="KKQ92699.1"/>
    <property type="molecule type" value="Genomic_DNA"/>
</dbReference>
<keyword evidence="1" id="KW-0812">Transmembrane</keyword>
<evidence type="ECO:0000256" key="1">
    <source>
        <dbReference type="SAM" id="Phobius"/>
    </source>
</evidence>
<comment type="caution">
    <text evidence="2">The sequence shown here is derived from an EMBL/GenBank/DDBJ whole genome shotgun (WGS) entry which is preliminary data.</text>
</comment>
<gene>
    <name evidence="2" type="ORF">UT17_C0001G0078</name>
</gene>
<name>A0A0G0P3M3_9BACT</name>
<reference evidence="2 3" key="1">
    <citation type="journal article" date="2015" name="Nature">
        <title>rRNA introns, odd ribosomes, and small enigmatic genomes across a large radiation of phyla.</title>
        <authorList>
            <person name="Brown C.T."/>
            <person name="Hug L.A."/>
            <person name="Thomas B.C."/>
            <person name="Sharon I."/>
            <person name="Castelle C.J."/>
            <person name="Singh A."/>
            <person name="Wilkins M.J."/>
            <person name="Williams K.H."/>
            <person name="Banfield J.F."/>
        </authorList>
    </citation>
    <scope>NUCLEOTIDE SEQUENCE [LARGE SCALE GENOMIC DNA]</scope>
</reference>
<feature type="transmembrane region" description="Helical" evidence="1">
    <location>
        <begin position="118"/>
        <end position="140"/>
    </location>
</feature>
<keyword evidence="1" id="KW-1133">Transmembrane helix</keyword>
<feature type="transmembrane region" description="Helical" evidence="1">
    <location>
        <begin position="91"/>
        <end position="112"/>
    </location>
</feature>